<reference evidence="1" key="1">
    <citation type="submission" date="2020-07" db="EMBL/GenBank/DDBJ databases">
        <title>Multicomponent nature underlies the extraordinary mechanical properties of spider dragline silk.</title>
        <authorList>
            <person name="Kono N."/>
            <person name="Nakamura H."/>
            <person name="Mori M."/>
            <person name="Yoshida Y."/>
            <person name="Ohtoshi R."/>
            <person name="Malay A.D."/>
            <person name="Moran D.A.P."/>
            <person name="Tomita M."/>
            <person name="Numata K."/>
            <person name="Arakawa K."/>
        </authorList>
    </citation>
    <scope>NUCLEOTIDE SEQUENCE</scope>
</reference>
<gene>
    <name evidence="1" type="ORF">TNCT_290051</name>
</gene>
<organism evidence="1 2">
    <name type="scientific">Trichonephila clavata</name>
    <name type="common">Joro spider</name>
    <name type="synonym">Nephila clavata</name>
    <dbReference type="NCBI Taxonomy" id="2740835"/>
    <lineage>
        <taxon>Eukaryota</taxon>
        <taxon>Metazoa</taxon>
        <taxon>Ecdysozoa</taxon>
        <taxon>Arthropoda</taxon>
        <taxon>Chelicerata</taxon>
        <taxon>Arachnida</taxon>
        <taxon>Araneae</taxon>
        <taxon>Araneomorphae</taxon>
        <taxon>Entelegynae</taxon>
        <taxon>Araneoidea</taxon>
        <taxon>Nephilidae</taxon>
        <taxon>Trichonephila</taxon>
    </lineage>
</organism>
<comment type="caution">
    <text evidence="1">The sequence shown here is derived from an EMBL/GenBank/DDBJ whole genome shotgun (WGS) entry which is preliminary data.</text>
</comment>
<keyword evidence="2" id="KW-1185">Reference proteome</keyword>
<dbReference type="Proteomes" id="UP000887116">
    <property type="component" value="Unassembled WGS sequence"/>
</dbReference>
<sequence>MGGLEGNIVQTFLAGIASDNFFTLNSTWTIKFSVISGLGMNALPLMLLSVVKLGTWLSTLKIQFEINANVLLTFKDAVTLIYV</sequence>
<evidence type="ECO:0000313" key="2">
    <source>
        <dbReference type="Proteomes" id="UP000887116"/>
    </source>
</evidence>
<evidence type="ECO:0000313" key="1">
    <source>
        <dbReference type="EMBL" id="GFR07946.1"/>
    </source>
</evidence>
<name>A0A8X6LEK3_TRICU</name>
<protein>
    <submittedName>
        <fullName evidence="1">Uncharacterized protein</fullName>
    </submittedName>
</protein>
<proteinExistence type="predicted"/>
<dbReference type="AlphaFoldDB" id="A0A8X6LEK3"/>
<accession>A0A8X6LEK3</accession>
<dbReference type="EMBL" id="BMAO01036084">
    <property type="protein sequence ID" value="GFR07946.1"/>
    <property type="molecule type" value="Genomic_DNA"/>
</dbReference>